<comment type="caution">
    <text evidence="1">The sequence shown here is derived from an EMBL/GenBank/DDBJ whole genome shotgun (WGS) entry which is preliminary data.</text>
</comment>
<dbReference type="Proteomes" id="UP001631957">
    <property type="component" value="Unassembled WGS sequence"/>
</dbReference>
<evidence type="ECO:0008006" key="3">
    <source>
        <dbReference type="Google" id="ProtNLM"/>
    </source>
</evidence>
<evidence type="ECO:0000313" key="1">
    <source>
        <dbReference type="EMBL" id="MFM9613227.1"/>
    </source>
</evidence>
<accession>A0ABW9I288</accession>
<name>A0ABW9I288_9ACTN</name>
<dbReference type="EMBL" id="JBJVNI010000019">
    <property type="protein sequence ID" value="MFM9613227.1"/>
    <property type="molecule type" value="Genomic_DNA"/>
</dbReference>
<protein>
    <recommendedName>
        <fullName evidence="3">RAMA domain-containing protein</fullName>
    </recommendedName>
</protein>
<sequence length="130" mass="14091">MPTVDLDDLTHSKVVFAARVMECSPADVISRLVESWSSSQEVDSPPPEVRVHAAYRGVRVSGLFDPATRALTITEGPGSGTVHASPSAAAMAVIRDVNPDRNPSVNGWSFWHVTRSGEELKSLRRPPRAM</sequence>
<gene>
    <name evidence="1" type="ORF">ACKI18_31625</name>
</gene>
<reference evidence="1 2" key="1">
    <citation type="submission" date="2024-12" db="EMBL/GenBank/DDBJ databases">
        <title>Forecasting of Potato common scab and diversities of Pathogenic streptomyces spp. in china.</title>
        <authorList>
            <person name="Handique U."/>
            <person name="Wu J."/>
        </authorList>
    </citation>
    <scope>NUCLEOTIDE SEQUENCE [LARGE SCALE GENOMIC DNA]</scope>
    <source>
        <strain evidence="1 2">ZRIMU1530</strain>
    </source>
</reference>
<proteinExistence type="predicted"/>
<keyword evidence="2" id="KW-1185">Reference proteome</keyword>
<organism evidence="1 2">
    <name type="scientific">Streptomyces niveiscabiei</name>
    <dbReference type="NCBI Taxonomy" id="164115"/>
    <lineage>
        <taxon>Bacteria</taxon>
        <taxon>Bacillati</taxon>
        <taxon>Actinomycetota</taxon>
        <taxon>Actinomycetes</taxon>
        <taxon>Kitasatosporales</taxon>
        <taxon>Streptomycetaceae</taxon>
        <taxon>Streptomyces</taxon>
    </lineage>
</organism>
<dbReference type="RefSeq" id="WP_055721016.1">
    <property type="nucleotide sequence ID" value="NZ_JBJVNI010000019.1"/>
</dbReference>
<evidence type="ECO:0000313" key="2">
    <source>
        <dbReference type="Proteomes" id="UP001631957"/>
    </source>
</evidence>